<feature type="binding site" evidence="8">
    <location>
        <position position="112"/>
    </location>
    <ligand>
        <name>substrate</name>
    </ligand>
</feature>
<keyword evidence="7 8" id="KW-0456">Lyase</keyword>
<feature type="binding site" evidence="8">
    <location>
        <position position="81"/>
    </location>
    <ligand>
        <name>substrate</name>
    </ligand>
</feature>
<evidence type="ECO:0000313" key="9">
    <source>
        <dbReference type="EMBL" id="MEX1665107.1"/>
    </source>
</evidence>
<feature type="binding site" evidence="8">
    <location>
        <position position="75"/>
    </location>
    <ligand>
        <name>substrate</name>
    </ligand>
</feature>
<accession>A0ABV3TU57</accession>
<comment type="subunit">
    <text evidence="5 8">Homododecamer.</text>
</comment>
<evidence type="ECO:0000256" key="4">
    <source>
        <dbReference type="ARBA" id="ARBA00011037"/>
    </source>
</evidence>
<dbReference type="Pfam" id="PF01220">
    <property type="entry name" value="DHquinase_II"/>
    <property type="match status" value="1"/>
</dbReference>
<sequence length="146" mass="16101">MASILVLHGPNLNLLGTREPGVYGSNTLADIDAELQLIAKERGHHLQSMQSNAEYELIDRIHLARPEGINFIIFNPAAFTHTSIALRDALLAVDIPFIEVHLSNVHAREDFRHHSYFSDIALGVICGLGAQGYQLALHAAMDQLNQ</sequence>
<dbReference type="RefSeq" id="WP_368375216.1">
    <property type="nucleotide sequence ID" value="NZ_JBFRYB010000001.1"/>
</dbReference>
<comment type="pathway">
    <text evidence="3 8">Metabolic intermediate biosynthesis; chorismate biosynthesis; chorismate from D-erythrose 4-phosphate and phosphoenolpyruvate: step 3/7.</text>
</comment>
<dbReference type="PROSITE" id="PS01029">
    <property type="entry name" value="DEHYDROQUINASE_II"/>
    <property type="match status" value="1"/>
</dbReference>
<dbReference type="NCBIfam" id="NF003804">
    <property type="entry name" value="PRK05395.1-1"/>
    <property type="match status" value="1"/>
</dbReference>
<feature type="site" description="Transition state stabilizer" evidence="8">
    <location>
        <position position="18"/>
    </location>
</feature>
<dbReference type="Gene3D" id="3.40.50.9100">
    <property type="entry name" value="Dehydroquinase, class II"/>
    <property type="match status" value="1"/>
</dbReference>
<dbReference type="CDD" id="cd00466">
    <property type="entry name" value="DHQase_II"/>
    <property type="match status" value="1"/>
</dbReference>
<dbReference type="PANTHER" id="PTHR21272">
    <property type="entry name" value="CATABOLIC 3-DEHYDROQUINASE"/>
    <property type="match status" value="1"/>
</dbReference>
<dbReference type="NCBIfam" id="NF003807">
    <property type="entry name" value="PRK05395.1-4"/>
    <property type="match status" value="1"/>
</dbReference>
<evidence type="ECO:0000256" key="8">
    <source>
        <dbReference type="HAMAP-Rule" id="MF_00169"/>
    </source>
</evidence>
<evidence type="ECO:0000256" key="5">
    <source>
        <dbReference type="ARBA" id="ARBA00011193"/>
    </source>
</evidence>
<dbReference type="EC" id="4.2.1.10" evidence="6 8"/>
<dbReference type="GO" id="GO:0003855">
    <property type="term" value="F:3-dehydroquinate dehydratase activity"/>
    <property type="evidence" value="ECO:0007669"/>
    <property type="project" value="UniProtKB-EC"/>
</dbReference>
<gene>
    <name evidence="8 9" type="primary">aroQ</name>
    <name evidence="9" type="ORF">AB4875_06380</name>
</gene>
<feature type="active site" description="Proton acceptor" evidence="8">
    <location>
        <position position="23"/>
    </location>
</feature>
<dbReference type="PIRSF" id="PIRSF001399">
    <property type="entry name" value="DHquinase_II"/>
    <property type="match status" value="1"/>
</dbReference>
<comment type="function">
    <text evidence="2 8">Catalyzes a trans-dehydration via an enolate intermediate.</text>
</comment>
<keyword evidence="8" id="KW-0028">Amino-acid biosynthesis</keyword>
<organism evidence="9 10">
    <name type="scientific">Zhongshania arctica</name>
    <dbReference type="NCBI Taxonomy" id="3238302"/>
    <lineage>
        <taxon>Bacteria</taxon>
        <taxon>Pseudomonadati</taxon>
        <taxon>Pseudomonadota</taxon>
        <taxon>Gammaproteobacteria</taxon>
        <taxon>Cellvibrionales</taxon>
        <taxon>Spongiibacteraceae</taxon>
        <taxon>Zhongshania</taxon>
    </lineage>
</organism>
<protein>
    <recommendedName>
        <fullName evidence="6 8">3-dehydroquinate dehydratase</fullName>
        <shortName evidence="8">3-dehydroquinase</shortName>
        <ecNumber evidence="6 8">4.2.1.10</ecNumber>
    </recommendedName>
    <alternativeName>
        <fullName evidence="8">Type II DHQase</fullName>
    </alternativeName>
</protein>
<evidence type="ECO:0000256" key="2">
    <source>
        <dbReference type="ARBA" id="ARBA00003924"/>
    </source>
</evidence>
<dbReference type="NCBIfam" id="TIGR01088">
    <property type="entry name" value="aroQ"/>
    <property type="match status" value="1"/>
</dbReference>
<keyword evidence="8" id="KW-0057">Aromatic amino acid biosynthesis</keyword>
<dbReference type="NCBIfam" id="NF003805">
    <property type="entry name" value="PRK05395.1-2"/>
    <property type="match status" value="1"/>
</dbReference>
<name>A0ABV3TU57_9GAMM</name>
<dbReference type="HAMAP" id="MF_00169">
    <property type="entry name" value="AroQ"/>
    <property type="match status" value="1"/>
</dbReference>
<dbReference type="SUPFAM" id="SSF52304">
    <property type="entry name" value="Type II 3-dehydroquinate dehydratase"/>
    <property type="match status" value="1"/>
</dbReference>
<keyword evidence="10" id="KW-1185">Reference proteome</keyword>
<reference evidence="9 10" key="1">
    <citation type="journal article" date="2011" name="Int. J. Syst. Evol. Microbiol.">
        <title>Zhongshania antarctica gen. nov., sp. nov. and Zhongshania guokunii sp. nov., gammaproteobacteria respectively isolated from coastal attached (fast) ice and surface seawater of the Antarctic.</title>
        <authorList>
            <person name="Li H.J."/>
            <person name="Zhang X.Y."/>
            <person name="Chen C.X."/>
            <person name="Zhang Y.J."/>
            <person name="Gao Z.M."/>
            <person name="Yu Y."/>
            <person name="Chen X.L."/>
            <person name="Chen B."/>
            <person name="Zhang Y.Z."/>
        </authorList>
    </citation>
    <scope>NUCLEOTIDE SEQUENCE [LARGE SCALE GENOMIC DNA]</scope>
    <source>
        <strain evidence="9 10">R06B22</strain>
    </source>
</reference>
<dbReference type="InterPro" id="IPR036441">
    <property type="entry name" value="DHquinase_II_sf"/>
</dbReference>
<dbReference type="NCBIfam" id="NF003806">
    <property type="entry name" value="PRK05395.1-3"/>
    <property type="match status" value="1"/>
</dbReference>
<evidence type="ECO:0000256" key="3">
    <source>
        <dbReference type="ARBA" id="ARBA00004902"/>
    </source>
</evidence>
<feature type="binding site" evidence="8">
    <location>
        <begin position="102"/>
        <end position="103"/>
    </location>
    <ligand>
        <name>substrate</name>
    </ligand>
</feature>
<feature type="active site" description="Proton donor" evidence="8">
    <location>
        <position position="101"/>
    </location>
</feature>
<dbReference type="Proteomes" id="UP001557484">
    <property type="component" value="Unassembled WGS sequence"/>
</dbReference>
<comment type="catalytic activity">
    <reaction evidence="1 8">
        <text>3-dehydroquinate = 3-dehydroshikimate + H2O</text>
        <dbReference type="Rhea" id="RHEA:21096"/>
        <dbReference type="ChEBI" id="CHEBI:15377"/>
        <dbReference type="ChEBI" id="CHEBI:16630"/>
        <dbReference type="ChEBI" id="CHEBI:32364"/>
        <dbReference type="EC" id="4.2.1.10"/>
    </reaction>
</comment>
<evidence type="ECO:0000256" key="6">
    <source>
        <dbReference type="ARBA" id="ARBA00012060"/>
    </source>
</evidence>
<proteinExistence type="inferred from homology"/>
<dbReference type="InterPro" id="IPR001874">
    <property type="entry name" value="DHquinase_II"/>
</dbReference>
<dbReference type="PANTHER" id="PTHR21272:SF3">
    <property type="entry name" value="CATABOLIC 3-DEHYDROQUINASE"/>
    <property type="match status" value="1"/>
</dbReference>
<feature type="binding site" evidence="8">
    <location>
        <position position="88"/>
    </location>
    <ligand>
        <name>substrate</name>
    </ligand>
</feature>
<comment type="similarity">
    <text evidence="4 8">Belongs to the type-II 3-dehydroquinase family.</text>
</comment>
<evidence type="ECO:0000256" key="1">
    <source>
        <dbReference type="ARBA" id="ARBA00001864"/>
    </source>
</evidence>
<dbReference type="InterPro" id="IPR018509">
    <property type="entry name" value="DHquinase_II_CS"/>
</dbReference>
<dbReference type="EMBL" id="JBFRYB010000001">
    <property type="protein sequence ID" value="MEX1665107.1"/>
    <property type="molecule type" value="Genomic_DNA"/>
</dbReference>
<evidence type="ECO:0000256" key="7">
    <source>
        <dbReference type="ARBA" id="ARBA00023239"/>
    </source>
</evidence>
<comment type="caution">
    <text evidence="9">The sequence shown here is derived from an EMBL/GenBank/DDBJ whole genome shotgun (WGS) entry which is preliminary data.</text>
</comment>
<evidence type="ECO:0000313" key="10">
    <source>
        <dbReference type="Proteomes" id="UP001557484"/>
    </source>
</evidence>